<dbReference type="Gene3D" id="3.30.200.20">
    <property type="entry name" value="Phosphorylase Kinase, domain 1"/>
    <property type="match status" value="1"/>
</dbReference>
<evidence type="ECO:0000256" key="4">
    <source>
        <dbReference type="ARBA" id="ARBA00022840"/>
    </source>
</evidence>
<keyword evidence="3 7" id="KW-0418">Kinase</keyword>
<dbReference type="Gene3D" id="1.10.510.10">
    <property type="entry name" value="Transferase(Phosphotransferase) domain 1"/>
    <property type="match status" value="1"/>
</dbReference>
<feature type="domain" description="Protein kinase" evidence="6">
    <location>
        <begin position="12"/>
        <end position="275"/>
    </location>
</feature>
<dbReference type="Proteomes" id="UP000325529">
    <property type="component" value="Chromosome"/>
</dbReference>
<keyword evidence="7" id="KW-0723">Serine/threonine-protein kinase</keyword>
<evidence type="ECO:0000256" key="2">
    <source>
        <dbReference type="ARBA" id="ARBA00022741"/>
    </source>
</evidence>
<evidence type="ECO:0000259" key="6">
    <source>
        <dbReference type="PROSITE" id="PS50011"/>
    </source>
</evidence>
<organism evidence="7 8">
    <name type="scientific">Streptomyces kanamyceticus</name>
    <dbReference type="NCBI Taxonomy" id="1967"/>
    <lineage>
        <taxon>Bacteria</taxon>
        <taxon>Bacillati</taxon>
        <taxon>Actinomycetota</taxon>
        <taxon>Actinomycetes</taxon>
        <taxon>Kitasatosporales</taxon>
        <taxon>Streptomycetaceae</taxon>
        <taxon>Streptomyces</taxon>
    </lineage>
</organism>
<dbReference type="Pfam" id="PF00069">
    <property type="entry name" value="Pkinase"/>
    <property type="match status" value="1"/>
</dbReference>
<dbReference type="KEGG" id="ska:CP970_08420"/>
<dbReference type="InterPro" id="IPR011009">
    <property type="entry name" value="Kinase-like_dom_sf"/>
</dbReference>
<keyword evidence="2 5" id="KW-0547">Nucleotide-binding</keyword>
<evidence type="ECO:0000256" key="5">
    <source>
        <dbReference type="PROSITE-ProRule" id="PRU10141"/>
    </source>
</evidence>
<proteinExistence type="predicted"/>
<dbReference type="PANTHER" id="PTHR43289">
    <property type="entry name" value="MITOGEN-ACTIVATED PROTEIN KINASE KINASE KINASE 20-RELATED"/>
    <property type="match status" value="1"/>
</dbReference>
<feature type="binding site" evidence="5">
    <location>
        <position position="40"/>
    </location>
    <ligand>
        <name>ATP</name>
        <dbReference type="ChEBI" id="CHEBI:30616"/>
    </ligand>
</feature>
<dbReference type="EMBL" id="CP023699">
    <property type="protein sequence ID" value="QEU90908.1"/>
    <property type="molecule type" value="Genomic_DNA"/>
</dbReference>
<dbReference type="PANTHER" id="PTHR43289:SF34">
    <property type="entry name" value="SERINE_THREONINE-PROTEIN KINASE YBDM-RELATED"/>
    <property type="match status" value="1"/>
</dbReference>
<sequence>MVATAPETYGRWTAGPPLGQGATGTVRLAHDATGRAVALKVVHAFLARDAAFRARFARDVATLAAVHGRHTAALVDADAGVGSVVPWVAMEYVRGPTLHARVRGRGDGGGPVGVGGPLGLDELRSLAGALAWALDTIHGAGLVHRGLKPSNVLLAEAGPRVVDFGIARVVEAADDTAVGSEGGADALGYAAPEQLAQGLSTRAADVFSLGAVLAFAATGHAPFAVGPRPRTVYGEPDLAGAPETLLPLLTACLAKDPAARPTPRTVARMVGHPLPGSRRKTLTVATVLLACASLARRPRIASTQHPGKALWWTMGEDGATGRTAPR</sequence>
<keyword evidence="8" id="KW-1185">Reference proteome</keyword>
<protein>
    <submittedName>
        <fullName evidence="7">Serine/threonine protein kinase</fullName>
    </submittedName>
</protein>
<evidence type="ECO:0000313" key="8">
    <source>
        <dbReference type="Proteomes" id="UP000325529"/>
    </source>
</evidence>
<dbReference type="InterPro" id="IPR017441">
    <property type="entry name" value="Protein_kinase_ATP_BS"/>
</dbReference>
<evidence type="ECO:0000313" key="7">
    <source>
        <dbReference type="EMBL" id="QEU90908.1"/>
    </source>
</evidence>
<evidence type="ECO:0000256" key="3">
    <source>
        <dbReference type="ARBA" id="ARBA00022777"/>
    </source>
</evidence>
<reference evidence="7 8" key="1">
    <citation type="submission" date="2017-09" db="EMBL/GenBank/DDBJ databases">
        <authorList>
            <person name="Lee N."/>
            <person name="Cho B.-K."/>
        </authorList>
    </citation>
    <scope>NUCLEOTIDE SEQUENCE [LARGE SCALE GENOMIC DNA]</scope>
    <source>
        <strain evidence="7 8">ATCC 12853</strain>
    </source>
</reference>
<dbReference type="PROSITE" id="PS50011">
    <property type="entry name" value="PROTEIN_KINASE_DOM"/>
    <property type="match status" value="1"/>
</dbReference>
<dbReference type="PROSITE" id="PS00107">
    <property type="entry name" value="PROTEIN_KINASE_ATP"/>
    <property type="match status" value="1"/>
</dbReference>
<gene>
    <name evidence="7" type="ORF">CP970_08420</name>
</gene>
<dbReference type="CDD" id="cd14014">
    <property type="entry name" value="STKc_PknB_like"/>
    <property type="match status" value="1"/>
</dbReference>
<accession>A0A5J6GAH7</accession>
<keyword evidence="4 5" id="KW-0067">ATP-binding</keyword>
<keyword evidence="1" id="KW-0808">Transferase</keyword>
<evidence type="ECO:0000256" key="1">
    <source>
        <dbReference type="ARBA" id="ARBA00022679"/>
    </source>
</evidence>
<name>A0A5J6GAH7_STRKN</name>
<dbReference type="AlphaFoldDB" id="A0A5J6GAH7"/>
<dbReference type="GO" id="GO:0005524">
    <property type="term" value="F:ATP binding"/>
    <property type="evidence" value="ECO:0007669"/>
    <property type="project" value="UniProtKB-UniRule"/>
</dbReference>
<dbReference type="GO" id="GO:0004674">
    <property type="term" value="F:protein serine/threonine kinase activity"/>
    <property type="evidence" value="ECO:0007669"/>
    <property type="project" value="UniProtKB-KW"/>
</dbReference>
<dbReference type="SUPFAM" id="SSF56112">
    <property type="entry name" value="Protein kinase-like (PK-like)"/>
    <property type="match status" value="1"/>
</dbReference>
<dbReference type="InterPro" id="IPR000719">
    <property type="entry name" value="Prot_kinase_dom"/>
</dbReference>